<protein>
    <submittedName>
        <fullName evidence="2">Retrovirus-related Pol polyprotein from transposon</fullName>
    </submittedName>
</protein>
<dbReference type="PANTHER" id="PTHR24559">
    <property type="entry name" value="TRANSPOSON TY3-I GAG-POL POLYPROTEIN"/>
    <property type="match status" value="1"/>
</dbReference>
<dbReference type="InterPro" id="IPR021109">
    <property type="entry name" value="Peptidase_aspartic_dom_sf"/>
</dbReference>
<dbReference type="PANTHER" id="PTHR24559:SF444">
    <property type="entry name" value="REVERSE TRANSCRIPTASE DOMAIN-CONTAINING PROTEIN"/>
    <property type="match status" value="1"/>
</dbReference>
<proteinExistence type="predicted"/>
<dbReference type="SUPFAM" id="SSF56672">
    <property type="entry name" value="DNA/RNA polymerases"/>
    <property type="match status" value="1"/>
</dbReference>
<dbReference type="InterPro" id="IPR000477">
    <property type="entry name" value="RT_dom"/>
</dbReference>
<organism evidence="2">
    <name type="scientific">Sesamum radiatum</name>
    <name type="common">Black benniseed</name>
    <dbReference type="NCBI Taxonomy" id="300843"/>
    <lineage>
        <taxon>Eukaryota</taxon>
        <taxon>Viridiplantae</taxon>
        <taxon>Streptophyta</taxon>
        <taxon>Embryophyta</taxon>
        <taxon>Tracheophyta</taxon>
        <taxon>Spermatophyta</taxon>
        <taxon>Magnoliopsida</taxon>
        <taxon>eudicotyledons</taxon>
        <taxon>Gunneridae</taxon>
        <taxon>Pentapetalae</taxon>
        <taxon>asterids</taxon>
        <taxon>lamiids</taxon>
        <taxon>Lamiales</taxon>
        <taxon>Pedaliaceae</taxon>
        <taxon>Sesamum</taxon>
    </lineage>
</organism>
<dbReference type="CDD" id="cd00303">
    <property type="entry name" value="retropepsin_like"/>
    <property type="match status" value="1"/>
</dbReference>
<feature type="domain" description="Reverse transcriptase" evidence="1">
    <location>
        <begin position="325"/>
        <end position="412"/>
    </location>
</feature>
<gene>
    <name evidence="2" type="ORF">Sradi_3878400</name>
</gene>
<dbReference type="Gene3D" id="3.30.70.270">
    <property type="match status" value="1"/>
</dbReference>
<comment type="caution">
    <text evidence="2">The sequence shown here is derived from an EMBL/GenBank/DDBJ whole genome shotgun (WGS) entry which is preliminary data.</text>
</comment>
<dbReference type="Gene3D" id="3.10.10.10">
    <property type="entry name" value="HIV Type 1 Reverse Transcriptase, subunit A, domain 1"/>
    <property type="match status" value="1"/>
</dbReference>
<dbReference type="InterPro" id="IPR043502">
    <property type="entry name" value="DNA/RNA_pol_sf"/>
</dbReference>
<dbReference type="AlphaFoldDB" id="A0AAW2Q2J8"/>
<evidence type="ECO:0000259" key="1">
    <source>
        <dbReference type="Pfam" id="PF00078"/>
    </source>
</evidence>
<dbReference type="Pfam" id="PF00078">
    <property type="entry name" value="RVT_1"/>
    <property type="match status" value="1"/>
</dbReference>
<reference evidence="2" key="1">
    <citation type="submission" date="2020-06" db="EMBL/GenBank/DDBJ databases">
        <authorList>
            <person name="Li T."/>
            <person name="Hu X."/>
            <person name="Zhang T."/>
            <person name="Song X."/>
            <person name="Zhang H."/>
            <person name="Dai N."/>
            <person name="Sheng W."/>
            <person name="Hou X."/>
            <person name="Wei L."/>
        </authorList>
    </citation>
    <scope>NUCLEOTIDE SEQUENCE</scope>
    <source>
        <strain evidence="2">G02</strain>
        <tissue evidence="2">Leaf</tissue>
    </source>
</reference>
<dbReference type="SUPFAM" id="SSF50630">
    <property type="entry name" value="Acid proteases"/>
    <property type="match status" value="1"/>
</dbReference>
<name>A0AAW2Q2J8_SESRA</name>
<evidence type="ECO:0000313" key="2">
    <source>
        <dbReference type="EMBL" id="KAL0361939.1"/>
    </source>
</evidence>
<dbReference type="InterPro" id="IPR053134">
    <property type="entry name" value="RNA-dir_DNA_polymerase"/>
</dbReference>
<dbReference type="CDD" id="cd01647">
    <property type="entry name" value="RT_LTR"/>
    <property type="match status" value="1"/>
</dbReference>
<dbReference type="EMBL" id="JACGWJ010000016">
    <property type="protein sequence ID" value="KAL0361939.1"/>
    <property type="molecule type" value="Genomic_DNA"/>
</dbReference>
<accession>A0AAW2Q2J8</accession>
<dbReference type="InterPro" id="IPR043128">
    <property type="entry name" value="Rev_trsase/Diguanyl_cyclase"/>
</dbReference>
<dbReference type="Gene3D" id="2.40.70.10">
    <property type="entry name" value="Acid Proteases"/>
    <property type="match status" value="1"/>
</dbReference>
<sequence length="418" mass="46872">MIEGGETGGSSRAARKRHFTTEELFHFIPGGQAQKHVSDKGQRGINYPHEEALVVSVVVSNIEVRRILVDSGSSVDILFEATFQKMGMKREDLTPKETTLMGFEGSTTRALGEITLPVSLGEEPRIKTVMVRFLVVDTSYPSYNIILGRPALNAIEAVISTLCLKMKFPTEYGIGEVRGSQWSARECRCHALGKIQKEEGSPTSTEGKINPVNTIKNLSLGGKGKEKYVQIGTNLSPGEEDELKKLLKNWEGVFEWEEGEIMGISESIIRHELHVREGAKPVRQKNRHFGNERNQIIQEEVQRLLSLGYVREVQYPEWISNVVLVPKIGGKWRMCVDFTDLNKACPKDSYPLPRIDLLVDSTSGCERLSMLDAYQGYNQIKLAKEDQEKTSFITERGLYCYNVMPFGLKNAGPLTSGW</sequence>
<reference evidence="2" key="2">
    <citation type="journal article" date="2024" name="Plant">
        <title>Genomic evolution and insights into agronomic trait innovations of Sesamum species.</title>
        <authorList>
            <person name="Miao H."/>
            <person name="Wang L."/>
            <person name="Qu L."/>
            <person name="Liu H."/>
            <person name="Sun Y."/>
            <person name="Le M."/>
            <person name="Wang Q."/>
            <person name="Wei S."/>
            <person name="Zheng Y."/>
            <person name="Lin W."/>
            <person name="Duan Y."/>
            <person name="Cao H."/>
            <person name="Xiong S."/>
            <person name="Wang X."/>
            <person name="Wei L."/>
            <person name="Li C."/>
            <person name="Ma Q."/>
            <person name="Ju M."/>
            <person name="Zhao R."/>
            <person name="Li G."/>
            <person name="Mu C."/>
            <person name="Tian Q."/>
            <person name="Mei H."/>
            <person name="Zhang T."/>
            <person name="Gao T."/>
            <person name="Zhang H."/>
        </authorList>
    </citation>
    <scope>NUCLEOTIDE SEQUENCE</scope>
    <source>
        <strain evidence="2">G02</strain>
    </source>
</reference>